<accession>A0A0E2ZRI0</accession>
<comment type="caution">
    <text evidence="1">The sequence shown here is derived from an EMBL/GenBank/DDBJ whole genome shotgun (WGS) entry which is preliminary data.</text>
</comment>
<dbReference type="OrthoDB" id="8454348at2"/>
<dbReference type="Proteomes" id="UP000028839">
    <property type="component" value="Unassembled WGS sequence"/>
</dbReference>
<sequence length="255" mass="29008">MDKRHEAIGIKQAIRYEWMQKAAYLLLAGLDAKAIRQELHDYLSDRMGSGVRAERSTEARSFAVTILMNIWVTPDPVLETLRNDALPYLAQGRSAELAVHWSMIGAAYPFWFNVARQTGRLLALQDQVTMKQVSRRLIEVYGERQTVSRNAQFVVRSFAFWGVLKDTAQQGCYQKIVSAPISDLNLVSLMLEAALHAIPEGKGTLDLLLNNPAFFPFQLPLMTGDFIGQRREHIEIIRYGLDDELLMLKKKQGER</sequence>
<reference evidence="1 2" key="1">
    <citation type="submission" date="2014-07" db="EMBL/GenBank/DDBJ databases">
        <title>Comparative analysis of Nitrosococcus oceani genome inventories of strains from Pacific and Atlantic gyres.</title>
        <authorList>
            <person name="Lim C.K."/>
            <person name="Wang L."/>
            <person name="Sayavedra-Soto L.A."/>
            <person name="Klotz M.G."/>
        </authorList>
    </citation>
    <scope>NUCLEOTIDE SEQUENCE [LARGE SCALE GENOMIC DNA]</scope>
    <source>
        <strain evidence="1 2">C-27</strain>
    </source>
</reference>
<protein>
    <submittedName>
        <fullName evidence="1">Uncharacterized protein</fullName>
    </submittedName>
</protein>
<dbReference type="EMBL" id="JPGN01000003">
    <property type="protein sequence ID" value="KFI20967.1"/>
    <property type="molecule type" value="Genomic_DNA"/>
</dbReference>
<dbReference type="AlphaFoldDB" id="A0A0E2ZRI0"/>
<gene>
    <name evidence="1" type="ORF">IB75_00260</name>
</gene>
<evidence type="ECO:0000313" key="2">
    <source>
        <dbReference type="Proteomes" id="UP000028839"/>
    </source>
</evidence>
<name>A0A0E2ZRI0_9GAMM</name>
<organism evidence="1 2">
    <name type="scientific">Nitrosococcus oceani C-27</name>
    <dbReference type="NCBI Taxonomy" id="314279"/>
    <lineage>
        <taxon>Bacteria</taxon>
        <taxon>Pseudomonadati</taxon>
        <taxon>Pseudomonadota</taxon>
        <taxon>Gammaproteobacteria</taxon>
        <taxon>Chromatiales</taxon>
        <taxon>Chromatiaceae</taxon>
        <taxon>Nitrosococcus</taxon>
    </lineage>
</organism>
<evidence type="ECO:0000313" key="1">
    <source>
        <dbReference type="EMBL" id="KFI20967.1"/>
    </source>
</evidence>
<dbReference type="HOGENOM" id="CLU_099743_0_0_6"/>
<proteinExistence type="predicted"/>